<reference evidence="1" key="1">
    <citation type="journal article" date="2012" name="Proc. Natl. Acad. Sci. U.S.A.">
        <title>Antigenic diversity is generated by distinct evolutionary mechanisms in African trypanosome species.</title>
        <authorList>
            <person name="Jackson A.P."/>
            <person name="Berry A."/>
            <person name="Aslett M."/>
            <person name="Allison H.C."/>
            <person name="Burton P."/>
            <person name="Vavrova-Anderson J."/>
            <person name="Brown R."/>
            <person name="Browne H."/>
            <person name="Corton N."/>
            <person name="Hauser H."/>
            <person name="Gamble J."/>
            <person name="Gilderthorp R."/>
            <person name="Marcello L."/>
            <person name="McQuillan J."/>
            <person name="Otto T.D."/>
            <person name="Quail M.A."/>
            <person name="Sanders M.J."/>
            <person name="van Tonder A."/>
            <person name="Ginger M.L."/>
            <person name="Field M.C."/>
            <person name="Barry J.D."/>
            <person name="Hertz-Fowler C."/>
            <person name="Berriman M."/>
        </authorList>
    </citation>
    <scope>NUCLEOTIDE SEQUENCE</scope>
    <source>
        <strain evidence="1">Y486</strain>
    </source>
</reference>
<organism evidence="1">
    <name type="scientific">Trypanosoma vivax (strain Y486)</name>
    <dbReference type="NCBI Taxonomy" id="1055687"/>
    <lineage>
        <taxon>Eukaryota</taxon>
        <taxon>Discoba</taxon>
        <taxon>Euglenozoa</taxon>
        <taxon>Kinetoplastea</taxon>
        <taxon>Metakinetoplastina</taxon>
        <taxon>Trypanosomatida</taxon>
        <taxon>Trypanosomatidae</taxon>
        <taxon>Trypanosoma</taxon>
        <taxon>Duttonella</taxon>
    </lineage>
</organism>
<dbReference type="EMBL" id="HE573018">
    <property type="protein sequence ID" value="CCC46593.1"/>
    <property type="molecule type" value="Genomic_DNA"/>
</dbReference>
<proteinExistence type="predicted"/>
<dbReference type="AlphaFoldDB" id="G0TRM3"/>
<evidence type="ECO:0000313" key="1">
    <source>
        <dbReference type="EMBL" id="CCC46593.1"/>
    </source>
</evidence>
<protein>
    <submittedName>
        <fullName evidence="1">Uncharacterized protein</fullName>
    </submittedName>
</protein>
<gene>
    <name evidence="1" type="ORF">TVY486_0200180</name>
</gene>
<sequence length="114" mass="12977">MKRAPLREIAQLCARLQSNENSECKMQRAVGDSVRSHQLDSSTLPLILQHLLQAGHWQLALRVVKSDHLDRRNIARDPNLWPLIERGAPCEHSRAAARKVLEAFFAGRCGHRRP</sequence>
<accession>G0TRM3</accession>
<name>G0TRM3_TRYVY</name>